<dbReference type="InterPro" id="IPR018673">
    <property type="entry name" value="DUF2141"/>
</dbReference>
<comment type="caution">
    <text evidence="1">The sequence shown here is derived from an EMBL/GenBank/DDBJ whole genome shotgun (WGS) entry which is preliminary data.</text>
</comment>
<organism evidence="1">
    <name type="scientific">Chlorobaculum parvum</name>
    <dbReference type="NCBI Taxonomy" id="274539"/>
    <lineage>
        <taxon>Bacteria</taxon>
        <taxon>Pseudomonadati</taxon>
        <taxon>Chlorobiota</taxon>
        <taxon>Chlorobiia</taxon>
        <taxon>Chlorobiales</taxon>
        <taxon>Chlorobiaceae</taxon>
        <taxon>Chlorobaculum</taxon>
    </lineage>
</organism>
<proteinExistence type="predicted"/>
<dbReference type="Proteomes" id="UP000886058">
    <property type="component" value="Unassembled WGS sequence"/>
</dbReference>
<sequence>MPASGIAEESEALAVPSGVGAITVRISGLRNSDGSLSVGLFSAKKGFPGKFDKAVEVLSVSASAEPVVVFDNVPWGTYAVAVRHDENGNGKLDANFLGMPKEGVGTSNNPKSSFGPPSFKDASFMLEEDNLDLSINLKYL</sequence>
<gene>
    <name evidence="1" type="ORF">ENL07_04185</name>
</gene>
<name>A0A7C5DG80_9CHLB</name>
<reference evidence="1" key="1">
    <citation type="journal article" date="2020" name="mSystems">
        <title>Genome- and Community-Level Interaction Insights into Carbon Utilization and Element Cycling Functions of Hydrothermarchaeota in Hydrothermal Sediment.</title>
        <authorList>
            <person name="Zhou Z."/>
            <person name="Liu Y."/>
            <person name="Xu W."/>
            <person name="Pan J."/>
            <person name="Luo Z.H."/>
            <person name="Li M."/>
        </authorList>
    </citation>
    <scope>NUCLEOTIDE SEQUENCE [LARGE SCALE GENOMIC DNA]</scope>
    <source>
        <strain evidence="1">HyVt-633</strain>
    </source>
</reference>
<dbReference type="AlphaFoldDB" id="A0A7C5DG80"/>
<accession>A0A7C5DG80</accession>
<protein>
    <submittedName>
        <fullName evidence="1">DUF2141 domain-containing protein</fullName>
    </submittedName>
</protein>
<evidence type="ECO:0000313" key="1">
    <source>
        <dbReference type="EMBL" id="HHE31831.1"/>
    </source>
</evidence>
<dbReference type="Pfam" id="PF09912">
    <property type="entry name" value="DUF2141"/>
    <property type="match status" value="1"/>
</dbReference>
<dbReference type="EMBL" id="DRSQ01000088">
    <property type="protein sequence ID" value="HHE31831.1"/>
    <property type="molecule type" value="Genomic_DNA"/>
</dbReference>